<keyword evidence="7" id="KW-0121">Carboxypeptidase</keyword>
<gene>
    <name evidence="6" type="ORF">P245_22795</name>
    <name evidence="7" type="ORF">P608_23595</name>
</gene>
<comment type="cofactor">
    <cofactor evidence="3">
        <name>Mn(2+)</name>
        <dbReference type="ChEBI" id="CHEBI:29035"/>
    </cofactor>
    <text evidence="3">The Mn(2+) ion enhances activity.</text>
</comment>
<dbReference type="SUPFAM" id="SSF53187">
    <property type="entry name" value="Zn-dependent exopeptidases"/>
    <property type="match status" value="1"/>
</dbReference>
<protein>
    <submittedName>
        <fullName evidence="7">Carboxypeptidase</fullName>
    </submittedName>
</protein>
<dbReference type="AlphaFoldDB" id="A0A0E3BUQ4"/>
<evidence type="ECO:0000259" key="5">
    <source>
        <dbReference type="Pfam" id="PF07687"/>
    </source>
</evidence>
<dbReference type="InterPro" id="IPR036264">
    <property type="entry name" value="Bact_exopeptidase_dim_dom"/>
</dbReference>
<dbReference type="EMBL" id="AWTN01000120">
    <property type="protein sequence ID" value="KGG85093.1"/>
    <property type="molecule type" value="Genomic_DNA"/>
</dbReference>
<dbReference type="FunFam" id="3.30.70.360:FF:000014">
    <property type="entry name" value="N-acyl-L-amino acid amidohydrolase"/>
    <property type="match status" value="1"/>
</dbReference>
<evidence type="ECO:0000256" key="1">
    <source>
        <dbReference type="ARBA" id="ARBA00006153"/>
    </source>
</evidence>
<keyword evidence="8" id="KW-1185">Reference proteome</keyword>
<dbReference type="Pfam" id="PF01546">
    <property type="entry name" value="Peptidase_M20"/>
    <property type="match status" value="1"/>
</dbReference>
<evidence type="ECO:0000313" key="6">
    <source>
        <dbReference type="EMBL" id="KGG85093.1"/>
    </source>
</evidence>
<evidence type="ECO:0000256" key="4">
    <source>
        <dbReference type="SAM" id="SignalP"/>
    </source>
</evidence>
<evidence type="ECO:0000256" key="3">
    <source>
        <dbReference type="PIRSR" id="PIRSR005962-1"/>
    </source>
</evidence>
<feature type="binding site" evidence="3">
    <location>
        <position position="226"/>
    </location>
    <ligand>
        <name>Mn(2+)</name>
        <dbReference type="ChEBI" id="CHEBI:29035"/>
        <label>2</label>
    </ligand>
</feature>
<dbReference type="Proteomes" id="UP000029567">
    <property type="component" value="Unassembled WGS sequence"/>
</dbReference>
<dbReference type="Pfam" id="PF07687">
    <property type="entry name" value="M20_dimer"/>
    <property type="match status" value="1"/>
</dbReference>
<accession>A0A0K6IED1</accession>
<keyword evidence="2" id="KW-0378">Hydrolase</keyword>
<feature type="signal peptide" evidence="4">
    <location>
        <begin position="1"/>
        <end position="37"/>
    </location>
</feature>
<dbReference type="Gene3D" id="3.40.630.10">
    <property type="entry name" value="Zn peptidases"/>
    <property type="match status" value="1"/>
</dbReference>
<evidence type="ECO:0000313" key="8">
    <source>
        <dbReference type="Proteomes" id="UP000029549"/>
    </source>
</evidence>
<dbReference type="PIRSF" id="PIRSF005962">
    <property type="entry name" value="Pept_M20D_amidohydro"/>
    <property type="match status" value="1"/>
</dbReference>
<keyword evidence="7" id="KW-0645">Protease</keyword>
<dbReference type="RefSeq" id="WP_034382523.1">
    <property type="nucleotide sequence ID" value="NZ_AWTM01000125.1"/>
</dbReference>
<proteinExistence type="inferred from homology"/>
<sequence length="458" mass="48104">MLHKQSETKLSTPPRTGLRRIALAGLLACGLPLAASAQGLDAQALAALDAAIEPLAPKMVEWRRDIHQHPELSGQEERTAKLVADHLRRLGMEVQTGVGGTGVVGVLRGGRPGKTVALRADMDALPVAEKTGLPFASKAKSQYMGKQVSVMHACGHDAHVAMLMGAAEALAGMRTRLPGTVKFIFQPAEEGAPVEADAHGHVPSFGAKAMVEAGVLKDVQAIYGLHITANLPSGMVGYRSGPLMAGSDNLNIQVEGRGGHGSSPWSAVDPIVAASQVVLGLQTVVSRQLNISLEPAVLTIGSIQGGTRYNIIPDNVEMQGTLRTFDEDMRQEAHKRITATAEQIAASSGAKAKVRFGPVAYPVTTNPAALTEASLPALKLALGGKAMVIPKVSGSEDFSEFQKVVPGFFYFLGAPPAGQDFTKAAPNHSPLFDIDEKQLPTGARSLAALAVDYLQRNP</sequence>
<keyword evidence="4" id="KW-0732">Signal</keyword>
<reference evidence="8 9" key="1">
    <citation type="submission" date="2013-09" db="EMBL/GenBank/DDBJ databases">
        <title>High correlation between genotypes and phenotypes of environmental bacteria Comamonas testosteroni strains.</title>
        <authorList>
            <person name="Liu L."/>
            <person name="Zhu W."/>
            <person name="Xia X."/>
            <person name="Xu B."/>
            <person name="Luo M."/>
            <person name="Wang G."/>
        </authorList>
    </citation>
    <scope>NUCLEOTIDE SEQUENCE [LARGE SCALE GENOMIC DNA]</scope>
    <source>
        <strain evidence="7 8">DF2</strain>
        <strain evidence="6 9">JL14</strain>
    </source>
</reference>
<feature type="binding site" evidence="3">
    <location>
        <position position="428"/>
    </location>
    <ligand>
        <name>Mn(2+)</name>
        <dbReference type="ChEBI" id="CHEBI:29035"/>
        <label>2</label>
    </ligand>
</feature>
<feature type="domain" description="Peptidase M20 dimerisation" evidence="5">
    <location>
        <begin position="246"/>
        <end position="345"/>
    </location>
</feature>
<evidence type="ECO:0000313" key="9">
    <source>
        <dbReference type="Proteomes" id="UP000029567"/>
    </source>
</evidence>
<feature type="binding site" evidence="3">
    <location>
        <position position="156"/>
    </location>
    <ligand>
        <name>Mn(2+)</name>
        <dbReference type="ChEBI" id="CHEBI:29035"/>
        <label>2</label>
    </ligand>
</feature>
<dbReference type="GO" id="GO:0004180">
    <property type="term" value="F:carboxypeptidase activity"/>
    <property type="evidence" value="ECO:0007669"/>
    <property type="project" value="UniProtKB-KW"/>
</dbReference>
<dbReference type="Proteomes" id="UP000029549">
    <property type="component" value="Unassembled WGS sequence"/>
</dbReference>
<feature type="chain" id="PRO_5010416479" evidence="4">
    <location>
        <begin position="38"/>
        <end position="458"/>
    </location>
</feature>
<dbReference type="EMBL" id="AWTP01000154">
    <property type="protein sequence ID" value="KGH04996.1"/>
    <property type="molecule type" value="Genomic_DNA"/>
</dbReference>
<evidence type="ECO:0000313" key="7">
    <source>
        <dbReference type="EMBL" id="KGH04996.1"/>
    </source>
</evidence>
<name>A0A0E3BUQ4_9BURK</name>
<dbReference type="PANTHER" id="PTHR11014:SF63">
    <property type="entry name" value="METALLOPEPTIDASE, PUTATIVE (AFU_ORTHOLOGUE AFUA_6G09600)-RELATED"/>
    <property type="match status" value="1"/>
</dbReference>
<comment type="caution">
    <text evidence="7">The sequence shown here is derived from an EMBL/GenBank/DDBJ whole genome shotgun (WGS) entry which is preliminary data.</text>
</comment>
<dbReference type="SUPFAM" id="SSF55031">
    <property type="entry name" value="Bacterial exopeptidase dimerisation domain"/>
    <property type="match status" value="1"/>
</dbReference>
<dbReference type="PANTHER" id="PTHR11014">
    <property type="entry name" value="PEPTIDASE M20 FAMILY MEMBER"/>
    <property type="match status" value="1"/>
</dbReference>
<dbReference type="NCBIfam" id="TIGR01891">
    <property type="entry name" value="amidohydrolases"/>
    <property type="match status" value="1"/>
</dbReference>
<dbReference type="GO" id="GO:0046872">
    <property type="term" value="F:metal ion binding"/>
    <property type="evidence" value="ECO:0007669"/>
    <property type="project" value="UniProtKB-KW"/>
</dbReference>
<dbReference type="Gene3D" id="3.30.70.360">
    <property type="match status" value="1"/>
</dbReference>
<comment type="similarity">
    <text evidence="1">Belongs to the peptidase M20 family.</text>
</comment>
<accession>A0A0E3BUQ4</accession>
<dbReference type="InterPro" id="IPR017439">
    <property type="entry name" value="Amidohydrolase"/>
</dbReference>
<feature type="binding site" evidence="3">
    <location>
        <position position="154"/>
    </location>
    <ligand>
        <name>Mn(2+)</name>
        <dbReference type="ChEBI" id="CHEBI:29035"/>
        <label>2</label>
    </ligand>
</feature>
<feature type="binding site" evidence="3">
    <location>
        <position position="190"/>
    </location>
    <ligand>
        <name>Mn(2+)</name>
        <dbReference type="ChEBI" id="CHEBI:29035"/>
        <label>2</label>
    </ligand>
</feature>
<dbReference type="InterPro" id="IPR002933">
    <property type="entry name" value="Peptidase_M20"/>
</dbReference>
<keyword evidence="3" id="KW-0479">Metal-binding</keyword>
<evidence type="ECO:0000256" key="2">
    <source>
        <dbReference type="ARBA" id="ARBA00022801"/>
    </source>
</evidence>
<dbReference type="InterPro" id="IPR011650">
    <property type="entry name" value="Peptidase_M20_dimer"/>
</dbReference>
<keyword evidence="3" id="KW-0464">Manganese</keyword>
<organism evidence="7 8">
    <name type="scientific">Comamonas thiooxydans</name>
    <dbReference type="NCBI Taxonomy" id="363952"/>
    <lineage>
        <taxon>Bacteria</taxon>
        <taxon>Pseudomonadati</taxon>
        <taxon>Pseudomonadota</taxon>
        <taxon>Betaproteobacteria</taxon>
        <taxon>Burkholderiales</taxon>
        <taxon>Comamonadaceae</taxon>
        <taxon>Comamonas</taxon>
    </lineage>
</organism>